<feature type="region of interest" description="Disordered" evidence="8">
    <location>
        <begin position="534"/>
        <end position="556"/>
    </location>
</feature>
<evidence type="ECO:0000256" key="1">
    <source>
        <dbReference type="ARBA" id="ARBA00005957"/>
    </source>
</evidence>
<gene>
    <name evidence="12" type="ORF">LJ755_09650</name>
    <name evidence="13" type="ORF">MUK71_05275</name>
</gene>
<evidence type="ECO:0000259" key="11">
    <source>
        <dbReference type="Pfam" id="PF04389"/>
    </source>
</evidence>
<dbReference type="EMBL" id="JAJFZT010000006">
    <property type="protein sequence ID" value="MCC3272988.1"/>
    <property type="molecule type" value="Genomic_DNA"/>
</dbReference>
<keyword evidence="7" id="KW-0862">Zinc</keyword>
<keyword evidence="4" id="KW-0479">Metal-binding</keyword>
<feature type="compositionally biased region" description="Low complexity" evidence="8">
    <location>
        <begin position="42"/>
        <end position="59"/>
    </location>
</feature>
<feature type="chain" id="PRO_5040771970" evidence="9">
    <location>
        <begin position="29"/>
        <end position="556"/>
    </location>
</feature>
<dbReference type="InterPro" id="IPR003137">
    <property type="entry name" value="PA_domain"/>
</dbReference>
<keyword evidence="3" id="KW-0645">Protease</keyword>
<dbReference type="GO" id="GO:0046872">
    <property type="term" value="F:metal ion binding"/>
    <property type="evidence" value="ECO:0007669"/>
    <property type="project" value="UniProtKB-KW"/>
</dbReference>
<dbReference type="InterPro" id="IPR007484">
    <property type="entry name" value="Peptidase_M28"/>
</dbReference>
<dbReference type="RefSeq" id="WP_227928932.1">
    <property type="nucleotide sequence ID" value="NZ_CP094984.1"/>
</dbReference>
<dbReference type="Proteomes" id="UP001155145">
    <property type="component" value="Unassembled WGS sequence"/>
</dbReference>
<evidence type="ECO:0000256" key="5">
    <source>
        <dbReference type="ARBA" id="ARBA00022729"/>
    </source>
</evidence>
<dbReference type="AlphaFoldDB" id="A0A9X1M7Q0"/>
<dbReference type="Pfam" id="PF02225">
    <property type="entry name" value="PA"/>
    <property type="match status" value="1"/>
</dbReference>
<evidence type="ECO:0000256" key="2">
    <source>
        <dbReference type="ARBA" id="ARBA00022438"/>
    </source>
</evidence>
<dbReference type="Proteomes" id="UP000829758">
    <property type="component" value="Chromosome"/>
</dbReference>
<feature type="signal peptide" evidence="9">
    <location>
        <begin position="1"/>
        <end position="28"/>
    </location>
</feature>
<dbReference type="SUPFAM" id="SSF53187">
    <property type="entry name" value="Zn-dependent exopeptidases"/>
    <property type="match status" value="1"/>
</dbReference>
<evidence type="ECO:0000313" key="15">
    <source>
        <dbReference type="Proteomes" id="UP001155145"/>
    </source>
</evidence>
<feature type="domain" description="PA" evidence="10">
    <location>
        <begin position="182"/>
        <end position="282"/>
    </location>
</feature>
<dbReference type="InterPro" id="IPR041756">
    <property type="entry name" value="M28_SGAP-like"/>
</dbReference>
<dbReference type="Gene3D" id="3.40.630.10">
    <property type="entry name" value="Zn peptidases"/>
    <property type="match status" value="2"/>
</dbReference>
<dbReference type="PANTHER" id="PTHR12147:SF26">
    <property type="entry name" value="PEPTIDASE M28 DOMAIN-CONTAINING PROTEIN"/>
    <property type="match status" value="1"/>
</dbReference>
<name>A0A9X1M7Q0_9MICC</name>
<proteinExistence type="inferred from homology"/>
<feature type="region of interest" description="Disordered" evidence="8">
    <location>
        <begin position="25"/>
        <end position="84"/>
    </location>
</feature>
<evidence type="ECO:0000256" key="6">
    <source>
        <dbReference type="ARBA" id="ARBA00022801"/>
    </source>
</evidence>
<dbReference type="GO" id="GO:0008235">
    <property type="term" value="F:metalloexopeptidase activity"/>
    <property type="evidence" value="ECO:0007669"/>
    <property type="project" value="InterPro"/>
</dbReference>
<dbReference type="Gene3D" id="3.50.30.30">
    <property type="match status" value="1"/>
</dbReference>
<dbReference type="EMBL" id="CP094984">
    <property type="protein sequence ID" value="UON93036.1"/>
    <property type="molecule type" value="Genomic_DNA"/>
</dbReference>
<comment type="similarity">
    <text evidence="1">Belongs to the peptidase M28 family. M28A subfamily.</text>
</comment>
<protein>
    <submittedName>
        <fullName evidence="12">M20/M25/M40 family metallo-hydrolase</fullName>
    </submittedName>
</protein>
<dbReference type="PANTHER" id="PTHR12147">
    <property type="entry name" value="METALLOPEPTIDASE M28 FAMILY MEMBER"/>
    <property type="match status" value="1"/>
</dbReference>
<dbReference type="InterPro" id="IPR046450">
    <property type="entry name" value="PA_dom_sf"/>
</dbReference>
<evidence type="ECO:0000256" key="8">
    <source>
        <dbReference type="SAM" id="MobiDB-lite"/>
    </source>
</evidence>
<evidence type="ECO:0000313" key="14">
    <source>
        <dbReference type="Proteomes" id="UP000829758"/>
    </source>
</evidence>
<dbReference type="SUPFAM" id="SSF52025">
    <property type="entry name" value="PA domain"/>
    <property type="match status" value="1"/>
</dbReference>
<dbReference type="Pfam" id="PF04389">
    <property type="entry name" value="Peptidase_M28"/>
    <property type="match status" value="1"/>
</dbReference>
<sequence>MNTRKTLRTTAFAAAFLLAAAGAAPAVAGDNPRGGGPGMQQAGDAAAGKGNPGKANPGKGNPGKGNPGKGNPGKGHGKPDASEKLRQKVTVKNVVRHLDALQAAADANGGNRAAGTPGYEASGRYIEQQLRKAGYKPVRQPFSYEQFELESETLEQVSPTARTYTAGTDYSTMSYSGPGNVTAPVTAVDVNLTGDRASTSGCEAADFTGFTPGDIALMQRGICSFEIKVQNAAAAGASAAVVFNQGNTVPGEDRTGLLNGTVGTQLSAIPAVSATFALGEELAGTPGAVLHLDVASGVRVIESFNILADTRGGDPDRTVVVGAHLDSVTEGPGINDNGTGSAATLETAVQLAKTKPALQNRVRFAFWGGEEDGLVGSEYYVSQLDAAGIAGTLLNLNFDMVGSPNFGRFIYDGDGSAFGTKGPAGSDVIEAVFEDYFASQNLTSAPTAFSGRSDYAGFIANRIPAGGLFTGAEGLKTAEEAALFGGTAGAPYDACYHAECDDITNVNRTVLDQMSDAVAHAVVTFALTEEELRSGAQARQQSVPAESDYRGHQLLK</sequence>
<reference evidence="12" key="1">
    <citation type="submission" date="2021-10" db="EMBL/GenBank/DDBJ databases">
        <title>Novel species in genus Arthrobacter.</title>
        <authorList>
            <person name="Liu Y."/>
        </authorList>
    </citation>
    <scope>NUCLEOTIDE SEQUENCE</scope>
    <source>
        <strain evidence="14">zg-Y462</strain>
        <strain evidence="12">Zg-Y462</strain>
    </source>
</reference>
<evidence type="ECO:0000256" key="3">
    <source>
        <dbReference type="ARBA" id="ARBA00022670"/>
    </source>
</evidence>
<keyword evidence="6" id="KW-0378">Hydrolase</keyword>
<feature type="compositionally biased region" description="Gly residues" evidence="8">
    <location>
        <begin position="60"/>
        <end position="74"/>
    </location>
</feature>
<evidence type="ECO:0000256" key="7">
    <source>
        <dbReference type="ARBA" id="ARBA00022833"/>
    </source>
</evidence>
<feature type="domain" description="Peptidase M28" evidence="11">
    <location>
        <begin position="305"/>
        <end position="521"/>
    </location>
</feature>
<evidence type="ECO:0000313" key="12">
    <source>
        <dbReference type="EMBL" id="MCC3272988.1"/>
    </source>
</evidence>
<dbReference type="GO" id="GO:0004177">
    <property type="term" value="F:aminopeptidase activity"/>
    <property type="evidence" value="ECO:0007669"/>
    <property type="project" value="UniProtKB-KW"/>
</dbReference>
<evidence type="ECO:0000256" key="4">
    <source>
        <dbReference type="ARBA" id="ARBA00022723"/>
    </source>
</evidence>
<keyword evidence="5 9" id="KW-0732">Signal</keyword>
<evidence type="ECO:0000313" key="13">
    <source>
        <dbReference type="EMBL" id="UON93036.1"/>
    </source>
</evidence>
<feature type="compositionally biased region" description="Basic and acidic residues" evidence="8">
    <location>
        <begin position="547"/>
        <end position="556"/>
    </location>
</feature>
<keyword evidence="14" id="KW-1185">Reference proteome</keyword>
<accession>A0A9X1M7Q0</accession>
<keyword evidence="2" id="KW-0031">Aminopeptidase</keyword>
<dbReference type="GO" id="GO:0006508">
    <property type="term" value="P:proteolysis"/>
    <property type="evidence" value="ECO:0007669"/>
    <property type="project" value="UniProtKB-KW"/>
</dbReference>
<dbReference type="InterPro" id="IPR045175">
    <property type="entry name" value="M28_fam"/>
</dbReference>
<evidence type="ECO:0000259" key="10">
    <source>
        <dbReference type="Pfam" id="PF02225"/>
    </source>
</evidence>
<dbReference type="CDD" id="cd03876">
    <property type="entry name" value="M28_SGAP_like"/>
    <property type="match status" value="1"/>
</dbReference>
<evidence type="ECO:0000256" key="9">
    <source>
        <dbReference type="SAM" id="SignalP"/>
    </source>
</evidence>
<organism evidence="12 15">
    <name type="scientific">Arthrobacter zhangbolii</name>
    <dbReference type="NCBI Taxonomy" id="2886936"/>
    <lineage>
        <taxon>Bacteria</taxon>
        <taxon>Bacillati</taxon>
        <taxon>Actinomycetota</taxon>
        <taxon>Actinomycetes</taxon>
        <taxon>Micrococcales</taxon>
        <taxon>Micrococcaceae</taxon>
        <taxon>Arthrobacter</taxon>
    </lineage>
</organism>